<dbReference type="PANTHER" id="PTHR43537">
    <property type="entry name" value="TRANSCRIPTIONAL REGULATOR, GNTR FAMILY"/>
    <property type="match status" value="1"/>
</dbReference>
<name>A0A2A7B4G6_9FIRM</name>
<keyword evidence="2" id="KW-0238">DNA-binding</keyword>
<dbReference type="Gene3D" id="1.10.10.10">
    <property type="entry name" value="Winged helix-like DNA-binding domain superfamily/Winged helix DNA-binding domain"/>
    <property type="match status" value="1"/>
</dbReference>
<dbReference type="GO" id="GO:0003677">
    <property type="term" value="F:DNA binding"/>
    <property type="evidence" value="ECO:0007669"/>
    <property type="project" value="UniProtKB-KW"/>
</dbReference>
<dbReference type="Pfam" id="PF00392">
    <property type="entry name" value="GntR"/>
    <property type="match status" value="1"/>
</dbReference>
<evidence type="ECO:0000313" key="5">
    <source>
        <dbReference type="EMBL" id="PDX86211.1"/>
    </source>
</evidence>
<dbReference type="AlphaFoldDB" id="A0A2A7B4G6"/>
<sequence>MEYIGIQKKNGGVVEALQQAILSGQIPAGTEMTQNELAESLGVSRMPVREALMILEYQGLIIRLPNNRIKAADLTEETLRQILALGAQLERQAMRTLPQDAMLAGGEMLQHRTLQTVLPYPLHRKLLESIQETYIAFAVSARPAPVNDRLARLLMLDRQGSPDVLDAWNTYEEELLHLILTIRSQYAGTETH</sequence>
<evidence type="ECO:0000313" key="6">
    <source>
        <dbReference type="Proteomes" id="UP000220904"/>
    </source>
</evidence>
<keyword evidence="1" id="KW-0805">Transcription regulation</keyword>
<dbReference type="PRINTS" id="PR00035">
    <property type="entry name" value="HTHGNTR"/>
</dbReference>
<comment type="caution">
    <text evidence="5">The sequence shown here is derived from an EMBL/GenBank/DDBJ whole genome shotgun (WGS) entry which is preliminary data.</text>
</comment>
<dbReference type="SUPFAM" id="SSF46785">
    <property type="entry name" value="Winged helix' DNA-binding domain"/>
    <property type="match status" value="1"/>
</dbReference>
<organism evidence="5 6">
    <name type="scientific">Faecalibacterium prausnitzii</name>
    <dbReference type="NCBI Taxonomy" id="853"/>
    <lineage>
        <taxon>Bacteria</taxon>
        <taxon>Bacillati</taxon>
        <taxon>Bacillota</taxon>
        <taxon>Clostridia</taxon>
        <taxon>Eubacteriales</taxon>
        <taxon>Oscillospiraceae</taxon>
        <taxon>Faecalibacterium</taxon>
    </lineage>
</organism>
<dbReference type="EMBL" id="NOUV01000016">
    <property type="protein sequence ID" value="PDX86211.1"/>
    <property type="molecule type" value="Genomic_DNA"/>
</dbReference>
<evidence type="ECO:0000256" key="1">
    <source>
        <dbReference type="ARBA" id="ARBA00023015"/>
    </source>
</evidence>
<dbReference type="InterPro" id="IPR036388">
    <property type="entry name" value="WH-like_DNA-bd_sf"/>
</dbReference>
<dbReference type="SMART" id="SM00345">
    <property type="entry name" value="HTH_GNTR"/>
    <property type="match status" value="1"/>
</dbReference>
<accession>A0A2A7B4G6</accession>
<dbReference type="PANTHER" id="PTHR43537:SF51">
    <property type="entry name" value="HTH-TYPE TRANSCRIPTIONAL REGULATOR LGOR-RELATED"/>
    <property type="match status" value="1"/>
</dbReference>
<dbReference type="Proteomes" id="UP000220904">
    <property type="component" value="Unassembled WGS sequence"/>
</dbReference>
<dbReference type="InterPro" id="IPR036390">
    <property type="entry name" value="WH_DNA-bd_sf"/>
</dbReference>
<reference evidence="5 6" key="1">
    <citation type="journal article" date="2017" name="Front. Microbiol.">
        <title>New Insights into the Diversity of the Genus Faecalibacterium.</title>
        <authorList>
            <person name="Benevides L."/>
            <person name="Burman S."/>
            <person name="Martin R."/>
            <person name="Robert V."/>
            <person name="Thomas M."/>
            <person name="Miquel S."/>
            <person name="Chain F."/>
            <person name="Sokol H."/>
            <person name="Bermudez-Humaran L.G."/>
            <person name="Morrison M."/>
            <person name="Langella P."/>
            <person name="Azevedo V.A."/>
            <person name="Chatel J.M."/>
            <person name="Soares S."/>
        </authorList>
    </citation>
    <scope>NUCLEOTIDE SEQUENCE [LARGE SCALE GENOMIC DNA]</scope>
    <source>
        <strain evidence="5 6">AHMP21</strain>
    </source>
</reference>
<evidence type="ECO:0000259" key="4">
    <source>
        <dbReference type="PROSITE" id="PS50949"/>
    </source>
</evidence>
<proteinExistence type="predicted"/>
<keyword evidence="3" id="KW-0804">Transcription</keyword>
<dbReference type="InterPro" id="IPR000524">
    <property type="entry name" value="Tscrpt_reg_HTH_GntR"/>
</dbReference>
<dbReference type="CDD" id="cd07377">
    <property type="entry name" value="WHTH_GntR"/>
    <property type="match status" value="1"/>
</dbReference>
<feature type="domain" description="HTH gntR-type" evidence="4">
    <location>
        <begin position="7"/>
        <end position="74"/>
    </location>
</feature>
<evidence type="ECO:0000256" key="3">
    <source>
        <dbReference type="ARBA" id="ARBA00023163"/>
    </source>
</evidence>
<dbReference type="RefSeq" id="WP_097793048.1">
    <property type="nucleotide sequence ID" value="NZ_NOUV01000016.1"/>
</dbReference>
<dbReference type="OrthoDB" id="154206at2"/>
<gene>
    <name evidence="5" type="ORF">CHR60_10885</name>
</gene>
<dbReference type="GO" id="GO:0003700">
    <property type="term" value="F:DNA-binding transcription factor activity"/>
    <property type="evidence" value="ECO:0007669"/>
    <property type="project" value="InterPro"/>
</dbReference>
<protein>
    <recommendedName>
        <fullName evidence="4">HTH gntR-type domain-containing protein</fullName>
    </recommendedName>
</protein>
<evidence type="ECO:0000256" key="2">
    <source>
        <dbReference type="ARBA" id="ARBA00023125"/>
    </source>
</evidence>
<dbReference type="PROSITE" id="PS50949">
    <property type="entry name" value="HTH_GNTR"/>
    <property type="match status" value="1"/>
</dbReference>